<proteinExistence type="predicted"/>
<reference evidence="2 3" key="2">
    <citation type="submission" date="2015-06" db="EMBL/GenBank/DDBJ databases">
        <title>Improved classification and identification of acetic acid bacteria using matrix-assisted laser desorption/ionization time-of-flight mass spectrometry; Gluconobacter nephelii and Gluconobacter uchimurae are later heterotypic synonyms of Gluconobacter japonicus and Gluconobacter oxydans, respectively.</title>
        <authorList>
            <person name="Li L."/>
            <person name="Cleenwerck I."/>
            <person name="De Vuyst L."/>
            <person name="Vandamme P."/>
        </authorList>
    </citation>
    <scope>NUCLEOTIDE SEQUENCE [LARGE SCALE GENOMIC DNA]</scope>
    <source>
        <strain evidence="2 3">LMG 1356</strain>
    </source>
</reference>
<evidence type="ECO:0000313" key="1">
    <source>
        <dbReference type="EMBL" id="GLQ68566.1"/>
    </source>
</evidence>
<evidence type="ECO:0000313" key="4">
    <source>
        <dbReference type="Proteomes" id="UP001156672"/>
    </source>
</evidence>
<organism evidence="2 3">
    <name type="scientific">Gluconobacter albidus</name>
    <dbReference type="NCBI Taxonomy" id="318683"/>
    <lineage>
        <taxon>Bacteria</taxon>
        <taxon>Pseudomonadati</taxon>
        <taxon>Pseudomonadota</taxon>
        <taxon>Alphaproteobacteria</taxon>
        <taxon>Acetobacterales</taxon>
        <taxon>Acetobacteraceae</taxon>
        <taxon>Gluconobacter</taxon>
    </lineage>
</organism>
<reference evidence="4" key="3">
    <citation type="journal article" date="2019" name="Int. J. Syst. Evol. Microbiol.">
        <title>The Global Catalogue of Microorganisms (GCM) 10K type strain sequencing project: providing services to taxonomists for standard genome sequencing and annotation.</title>
        <authorList>
            <consortium name="The Broad Institute Genomics Platform"/>
            <consortium name="The Broad Institute Genome Sequencing Center for Infectious Disease"/>
            <person name="Wu L."/>
            <person name="Ma J."/>
        </authorList>
    </citation>
    <scope>NUCLEOTIDE SEQUENCE [LARGE SCALE GENOMIC DNA]</scope>
    <source>
        <strain evidence="4">NBRC 3250</strain>
    </source>
</reference>
<name>A0AAW3R1Y8_9PROT</name>
<protein>
    <submittedName>
        <fullName evidence="2">Uncharacterized protein</fullName>
    </submittedName>
</protein>
<comment type="caution">
    <text evidence="2">The sequence shown here is derived from an EMBL/GenBank/DDBJ whole genome shotgun (WGS) entry which is preliminary data.</text>
</comment>
<keyword evidence="4" id="KW-1185">Reference proteome</keyword>
<dbReference type="RefSeq" id="WP_062027799.1">
    <property type="nucleotide sequence ID" value="NZ_BEWL01000009.1"/>
</dbReference>
<dbReference type="EMBL" id="LHZN01000100">
    <property type="protein sequence ID" value="KXV41769.1"/>
    <property type="molecule type" value="Genomic_DNA"/>
</dbReference>
<dbReference type="EMBL" id="BSNW01000008">
    <property type="protein sequence ID" value="GLQ68566.1"/>
    <property type="molecule type" value="Genomic_DNA"/>
</dbReference>
<dbReference type="Proteomes" id="UP000075682">
    <property type="component" value="Unassembled WGS sequence"/>
</dbReference>
<dbReference type="Proteomes" id="UP001156672">
    <property type="component" value="Unassembled WGS sequence"/>
</dbReference>
<reference evidence="1" key="1">
    <citation type="journal article" date="2014" name="Int. J. Syst. Evol. Microbiol.">
        <title>Complete genome of a new Firmicutes species belonging to the dominant human colonic microbiota ('Ruminococcus bicirculans') reveals two chromosomes and a selective capacity to utilize plant glucans.</title>
        <authorList>
            <consortium name="NISC Comparative Sequencing Program"/>
            <person name="Wegmann U."/>
            <person name="Louis P."/>
            <person name="Goesmann A."/>
            <person name="Henrissat B."/>
            <person name="Duncan S.H."/>
            <person name="Flint H.J."/>
        </authorList>
    </citation>
    <scope>NUCLEOTIDE SEQUENCE</scope>
    <source>
        <strain evidence="1">NBRC 3250</strain>
    </source>
</reference>
<accession>A0AAW3R1Y8</accession>
<evidence type="ECO:0000313" key="3">
    <source>
        <dbReference type="Proteomes" id="UP000075682"/>
    </source>
</evidence>
<sequence>MAEKDIDLELKFDGVPVQRLHGAPAEAVIASLNALQRMVYIIGMSADGRVLSERLKPTVKVKREYAVVCRAPRKGSHIQPFTVASQAGEMSSSSFAAREKLLATLRAFDSGEDTRLKSVIPNARERWFLAKAATGLLPPEDSGLEIMIRAGTRGPFAFKADRARSLLRTYDTPRPPAIDEETVVGKLRAIDYQQTIMTIKPGSNPALRMDYPLQLESWLQTNVRKRLKISGRPKTNARGDISSFDEIYNIVELEPHLQSIDHFTSGGTVFWTNRPISLPVTVYWVDRLFGFTDSQLGIDVVVDNLSELRVGVMSELDLVWRQYAQADDDELDDEAVEVKRHLLSRFRSID</sequence>
<gene>
    <name evidence="2" type="ORF">AD941_02640</name>
    <name evidence="1" type="ORF">GCM10007866_10170</name>
</gene>
<evidence type="ECO:0000313" key="2">
    <source>
        <dbReference type="EMBL" id="KXV41769.1"/>
    </source>
</evidence>
<reference evidence="1" key="4">
    <citation type="submission" date="2023-01" db="EMBL/GenBank/DDBJ databases">
        <title>Draft genome sequence of Gluconobacter albidus strain NBRC 3250.</title>
        <authorList>
            <person name="Sun Q."/>
            <person name="Mori K."/>
        </authorList>
    </citation>
    <scope>NUCLEOTIDE SEQUENCE</scope>
    <source>
        <strain evidence="1">NBRC 3250</strain>
    </source>
</reference>
<dbReference type="AlphaFoldDB" id="A0AAW3R1Y8"/>